<protein>
    <submittedName>
        <fullName evidence="1">Uncharacterized protein</fullName>
    </submittedName>
</protein>
<reference evidence="1" key="1">
    <citation type="journal article" date="2020" name="New Phytol.">
        <title>Comparative genomics reveals dynamic genome evolution in host specialist ectomycorrhizal fungi.</title>
        <authorList>
            <person name="Lofgren L.A."/>
            <person name="Nguyen N.H."/>
            <person name="Vilgalys R."/>
            <person name="Ruytinx J."/>
            <person name="Liao H.L."/>
            <person name="Branco S."/>
            <person name="Kuo A."/>
            <person name="LaButti K."/>
            <person name="Lipzen A."/>
            <person name="Andreopoulos W."/>
            <person name="Pangilinan J."/>
            <person name="Riley R."/>
            <person name="Hundley H."/>
            <person name="Na H."/>
            <person name="Barry K."/>
            <person name="Grigoriev I.V."/>
            <person name="Stajich J.E."/>
            <person name="Kennedy P.G."/>
        </authorList>
    </citation>
    <scope>NUCLEOTIDE SEQUENCE</scope>
    <source>
        <strain evidence="1">DOB743</strain>
    </source>
</reference>
<sequence>RVLQVTAEFEMAKTGCQDMHDTRQDTNLATNRFYGVSPFVFSSISLPFDLTYMLNLLHTQDEYIKLKTKKLFVSKVKDHGFGAFVDPLSIELKMGPTETIQKQTVQYAAEFDCLARKYNEVTRTRPRLRGPKPVRCE</sequence>
<name>A0A9P6ZGE0_9AGAM</name>
<organism evidence="1 2">
    <name type="scientific">Suillus placidus</name>
    <dbReference type="NCBI Taxonomy" id="48579"/>
    <lineage>
        <taxon>Eukaryota</taxon>
        <taxon>Fungi</taxon>
        <taxon>Dikarya</taxon>
        <taxon>Basidiomycota</taxon>
        <taxon>Agaricomycotina</taxon>
        <taxon>Agaricomycetes</taxon>
        <taxon>Agaricomycetidae</taxon>
        <taxon>Boletales</taxon>
        <taxon>Suillineae</taxon>
        <taxon>Suillaceae</taxon>
        <taxon>Suillus</taxon>
    </lineage>
</organism>
<dbReference type="Proteomes" id="UP000714275">
    <property type="component" value="Unassembled WGS sequence"/>
</dbReference>
<dbReference type="AlphaFoldDB" id="A0A9P6ZGE0"/>
<gene>
    <name evidence="1" type="ORF">EV702DRAFT_981768</name>
</gene>
<evidence type="ECO:0000313" key="2">
    <source>
        <dbReference type="Proteomes" id="UP000714275"/>
    </source>
</evidence>
<evidence type="ECO:0000313" key="1">
    <source>
        <dbReference type="EMBL" id="KAG1765055.1"/>
    </source>
</evidence>
<keyword evidence="2" id="KW-1185">Reference proteome</keyword>
<dbReference type="EMBL" id="JABBWD010000114">
    <property type="protein sequence ID" value="KAG1765055.1"/>
    <property type="molecule type" value="Genomic_DNA"/>
</dbReference>
<feature type="non-terminal residue" evidence="1">
    <location>
        <position position="1"/>
    </location>
</feature>
<proteinExistence type="predicted"/>
<comment type="caution">
    <text evidence="1">The sequence shown here is derived from an EMBL/GenBank/DDBJ whole genome shotgun (WGS) entry which is preliminary data.</text>
</comment>
<accession>A0A9P6ZGE0</accession>